<evidence type="ECO:0000256" key="2">
    <source>
        <dbReference type="ARBA" id="ARBA00009881"/>
    </source>
</evidence>
<dbReference type="Pfam" id="PF03060">
    <property type="entry name" value="NMO"/>
    <property type="match status" value="1"/>
</dbReference>
<dbReference type="OrthoDB" id="2349068at2759"/>
<dbReference type="InterPro" id="IPR004136">
    <property type="entry name" value="NMO"/>
</dbReference>
<comment type="caution">
    <text evidence="7">The sequence shown here is derived from an EMBL/GenBank/DDBJ whole genome shotgun (WGS) entry which is preliminary data.</text>
</comment>
<comment type="similarity">
    <text evidence="2">Belongs to the nitronate monooxygenase family. NMO class I subfamily.</text>
</comment>
<name>A0A1Y2CEY4_9FUNG</name>
<keyword evidence="6" id="KW-0503">Monooxygenase</keyword>
<protein>
    <submittedName>
        <fullName evidence="7">2-nitropropane dioxygenase NPD</fullName>
    </submittedName>
</protein>
<dbReference type="STRING" id="329046.A0A1Y2CEY4"/>
<dbReference type="SUPFAM" id="SSF51412">
    <property type="entry name" value="Inosine monophosphate dehydrogenase (IMPDH)"/>
    <property type="match status" value="1"/>
</dbReference>
<dbReference type="PANTHER" id="PTHR42747:SF3">
    <property type="entry name" value="NITRONATE MONOOXYGENASE-RELATED"/>
    <property type="match status" value="1"/>
</dbReference>
<dbReference type="GO" id="GO:0018580">
    <property type="term" value="F:nitronate monooxygenase activity"/>
    <property type="evidence" value="ECO:0007669"/>
    <property type="project" value="InterPro"/>
</dbReference>
<evidence type="ECO:0000256" key="1">
    <source>
        <dbReference type="ARBA" id="ARBA00001917"/>
    </source>
</evidence>
<evidence type="ECO:0000256" key="6">
    <source>
        <dbReference type="ARBA" id="ARBA00023033"/>
    </source>
</evidence>
<keyword evidence="4" id="KW-0288">FMN</keyword>
<dbReference type="Proteomes" id="UP000193642">
    <property type="component" value="Unassembled WGS sequence"/>
</dbReference>
<proteinExistence type="inferred from homology"/>
<organism evidence="7 8">
    <name type="scientific">Rhizoclosmatium globosum</name>
    <dbReference type="NCBI Taxonomy" id="329046"/>
    <lineage>
        <taxon>Eukaryota</taxon>
        <taxon>Fungi</taxon>
        <taxon>Fungi incertae sedis</taxon>
        <taxon>Chytridiomycota</taxon>
        <taxon>Chytridiomycota incertae sedis</taxon>
        <taxon>Chytridiomycetes</taxon>
        <taxon>Chytridiales</taxon>
        <taxon>Chytriomycetaceae</taxon>
        <taxon>Rhizoclosmatium</taxon>
    </lineage>
</organism>
<evidence type="ECO:0000313" key="8">
    <source>
        <dbReference type="Proteomes" id="UP000193642"/>
    </source>
</evidence>
<dbReference type="PANTHER" id="PTHR42747">
    <property type="entry name" value="NITRONATE MONOOXYGENASE-RELATED"/>
    <property type="match status" value="1"/>
</dbReference>
<evidence type="ECO:0000256" key="4">
    <source>
        <dbReference type="ARBA" id="ARBA00022643"/>
    </source>
</evidence>
<dbReference type="GO" id="GO:0051213">
    <property type="term" value="F:dioxygenase activity"/>
    <property type="evidence" value="ECO:0007669"/>
    <property type="project" value="UniProtKB-KW"/>
</dbReference>
<evidence type="ECO:0000256" key="3">
    <source>
        <dbReference type="ARBA" id="ARBA00022630"/>
    </source>
</evidence>
<sequence length="382" mass="40488">MSYLTRYPTTFKSTLGLQYPIIQGPFGGGASTVALTAAVSNSGGLGSYGAAYLSPNDISKTIGELRNAVTDGRPFSVNLWVPIEHDDVKNLAALKAGGKEVYEKHADRLKKYYKKVGRDAPPFPDQIGHNFEDQVQAALEANPPVLSFIMGVPPPHVIAEAKRRNIYTMATATTVAEALALEAAGIDAIVASGVEAAGHRGTFLPFNPAETPNPDDTTFTLVPRIRAAVKKSIPVIAAGGVSTPEAIFAALTLGADAVQIGTAFVVAQESGAAPIHKQSILEKSDVARTTVLTRAFSGRQARGIPNAITKEFYSVENELPGYPVQNYLTLPFRKVAGRTDDKDLLVLWCGQSGTLVSNNGSAKDILQSLVDGVDSVVARMKL</sequence>
<dbReference type="EMBL" id="MCGO01000019">
    <property type="protein sequence ID" value="ORY45628.1"/>
    <property type="molecule type" value="Genomic_DNA"/>
</dbReference>
<evidence type="ECO:0000256" key="5">
    <source>
        <dbReference type="ARBA" id="ARBA00023002"/>
    </source>
</evidence>
<dbReference type="InterPro" id="IPR013785">
    <property type="entry name" value="Aldolase_TIM"/>
</dbReference>
<evidence type="ECO:0000313" key="7">
    <source>
        <dbReference type="EMBL" id="ORY45628.1"/>
    </source>
</evidence>
<keyword evidence="8" id="KW-1185">Reference proteome</keyword>
<dbReference type="CDD" id="cd04730">
    <property type="entry name" value="NPD_like"/>
    <property type="match status" value="1"/>
</dbReference>
<gene>
    <name evidence="7" type="ORF">BCR33DRAFT_849864</name>
</gene>
<keyword evidence="5" id="KW-0560">Oxidoreductase</keyword>
<dbReference type="AlphaFoldDB" id="A0A1Y2CEY4"/>
<accession>A0A1Y2CEY4</accession>
<comment type="cofactor">
    <cofactor evidence="1">
        <name>FMN</name>
        <dbReference type="ChEBI" id="CHEBI:58210"/>
    </cofactor>
</comment>
<dbReference type="Gene3D" id="3.20.20.70">
    <property type="entry name" value="Aldolase class I"/>
    <property type="match status" value="1"/>
</dbReference>
<keyword evidence="3" id="KW-0285">Flavoprotein</keyword>
<reference evidence="7 8" key="1">
    <citation type="submission" date="2016-07" db="EMBL/GenBank/DDBJ databases">
        <title>Pervasive Adenine N6-methylation of Active Genes in Fungi.</title>
        <authorList>
            <consortium name="DOE Joint Genome Institute"/>
            <person name="Mondo S.J."/>
            <person name="Dannebaum R.O."/>
            <person name="Kuo R.C."/>
            <person name="Labutti K."/>
            <person name="Haridas S."/>
            <person name="Kuo A."/>
            <person name="Salamov A."/>
            <person name="Ahrendt S.R."/>
            <person name="Lipzen A."/>
            <person name="Sullivan W."/>
            <person name="Andreopoulos W.B."/>
            <person name="Clum A."/>
            <person name="Lindquist E."/>
            <person name="Daum C."/>
            <person name="Ramamoorthy G.K."/>
            <person name="Gryganskyi A."/>
            <person name="Culley D."/>
            <person name="Magnuson J.K."/>
            <person name="James T.Y."/>
            <person name="O'Malley M.A."/>
            <person name="Stajich J.E."/>
            <person name="Spatafora J.W."/>
            <person name="Visel A."/>
            <person name="Grigoriev I.V."/>
        </authorList>
    </citation>
    <scope>NUCLEOTIDE SEQUENCE [LARGE SCALE GENOMIC DNA]</scope>
    <source>
        <strain evidence="7 8">JEL800</strain>
    </source>
</reference>
<keyword evidence="7" id="KW-0223">Dioxygenase</keyword>